<evidence type="ECO:0000313" key="8">
    <source>
        <dbReference type="Proteomes" id="UP000292886"/>
    </source>
</evidence>
<dbReference type="InterPro" id="IPR016181">
    <property type="entry name" value="Acyl_CoA_acyltransferase"/>
</dbReference>
<evidence type="ECO:0000256" key="1">
    <source>
        <dbReference type="ARBA" id="ARBA00009943"/>
    </source>
</evidence>
<gene>
    <name evidence="7" type="ORF">EQG49_04135</name>
</gene>
<keyword evidence="3" id="KW-0133">Cell shape</keyword>
<dbReference type="SUPFAM" id="SSF55729">
    <property type="entry name" value="Acyl-CoA N-acyltransferases (Nat)"/>
    <property type="match status" value="2"/>
</dbReference>
<dbReference type="InterPro" id="IPR003447">
    <property type="entry name" value="FEMABX"/>
</dbReference>
<dbReference type="RefSeq" id="WP_133362785.1">
    <property type="nucleotide sequence ID" value="NZ_CP037940.1"/>
</dbReference>
<dbReference type="OrthoDB" id="9785911at2"/>
<keyword evidence="8" id="KW-1185">Reference proteome</keyword>
<dbReference type="GO" id="GO:0071555">
    <property type="term" value="P:cell wall organization"/>
    <property type="evidence" value="ECO:0007669"/>
    <property type="project" value="UniProtKB-KW"/>
</dbReference>
<protein>
    <submittedName>
        <fullName evidence="7">Peptidoglycan bridge formation glycyltransferase FemA/FemB family protein</fullName>
    </submittedName>
</protein>
<evidence type="ECO:0000313" key="7">
    <source>
        <dbReference type="EMBL" id="QBO35706.1"/>
    </source>
</evidence>
<dbReference type="GO" id="GO:0016755">
    <property type="term" value="F:aminoacyltransferase activity"/>
    <property type="evidence" value="ECO:0007669"/>
    <property type="project" value="InterPro"/>
</dbReference>
<keyword evidence="2 7" id="KW-0808">Transferase</keyword>
<keyword evidence="4" id="KW-0573">Peptidoglycan synthesis</keyword>
<dbReference type="InterPro" id="IPR050644">
    <property type="entry name" value="PG_Glycine_Bridge_Synth"/>
</dbReference>
<dbReference type="PANTHER" id="PTHR36174:SF1">
    <property type="entry name" value="LIPID II:GLYCINE GLYCYLTRANSFERASE"/>
    <property type="match status" value="1"/>
</dbReference>
<evidence type="ECO:0000256" key="2">
    <source>
        <dbReference type="ARBA" id="ARBA00022679"/>
    </source>
</evidence>
<dbReference type="EMBL" id="CP037940">
    <property type="protein sequence ID" value="QBO35706.1"/>
    <property type="molecule type" value="Genomic_DNA"/>
</dbReference>
<proteinExistence type="inferred from homology"/>
<evidence type="ECO:0000256" key="6">
    <source>
        <dbReference type="ARBA" id="ARBA00023316"/>
    </source>
</evidence>
<dbReference type="Proteomes" id="UP000292886">
    <property type="component" value="Chromosome"/>
</dbReference>
<dbReference type="GO" id="GO:0009252">
    <property type="term" value="P:peptidoglycan biosynthetic process"/>
    <property type="evidence" value="ECO:0007669"/>
    <property type="project" value="UniProtKB-KW"/>
</dbReference>
<keyword evidence="5" id="KW-0012">Acyltransferase</keyword>
<dbReference type="GO" id="GO:0008360">
    <property type="term" value="P:regulation of cell shape"/>
    <property type="evidence" value="ECO:0007669"/>
    <property type="project" value="UniProtKB-KW"/>
</dbReference>
<dbReference type="KEGG" id="wei:EQG49_04135"/>
<accession>A0A4P6YSR3</accession>
<dbReference type="PROSITE" id="PS51191">
    <property type="entry name" value="FEMABX"/>
    <property type="match status" value="1"/>
</dbReference>
<sequence length="341" mass="39179">MPVVNLNDAAEVARYQDFVRSANYSSVTQDLGWGKTKANWQPMYVYVENAGEIVAGLSILSINNLNDKKLAYASKGPVFKDEFSVELLKALVDEAKSALEAANTMVLRIDPEVVYSDELNNELKALGFTMRNRNLSLENAHATIQPRFNMLLDLVDQDEESLIATFHKKTRYNIRLAERKGVEVESGNSKELMDVFYETYKEMSIRHGITYRPAEYFDRMLEAFPEDSIMRIYIARHEGDVLSGAIAFNFGDKVWYMYGGSTEIKRNFMAPQLVQWEMIKWAMNTGKKRYDMGGIFGFDNTDGLYHFKQGFAYPNKITEYIGEIDYVFDADTYKEFTKDSM</sequence>
<dbReference type="AlphaFoldDB" id="A0A4P6YSR3"/>
<comment type="similarity">
    <text evidence="1">Belongs to the FemABX family.</text>
</comment>
<evidence type="ECO:0000256" key="3">
    <source>
        <dbReference type="ARBA" id="ARBA00022960"/>
    </source>
</evidence>
<keyword evidence="6" id="KW-0961">Cell wall biogenesis/degradation</keyword>
<dbReference type="Gene3D" id="3.40.630.30">
    <property type="match status" value="2"/>
</dbReference>
<evidence type="ECO:0000256" key="4">
    <source>
        <dbReference type="ARBA" id="ARBA00022984"/>
    </source>
</evidence>
<dbReference type="PANTHER" id="PTHR36174">
    <property type="entry name" value="LIPID II:GLYCINE GLYCYLTRANSFERASE"/>
    <property type="match status" value="1"/>
</dbReference>
<organism evidence="7 8">
    <name type="scientific">Periweissella cryptocerci</name>
    <dbReference type="NCBI Taxonomy" id="2506420"/>
    <lineage>
        <taxon>Bacteria</taxon>
        <taxon>Bacillati</taxon>
        <taxon>Bacillota</taxon>
        <taxon>Bacilli</taxon>
        <taxon>Lactobacillales</taxon>
        <taxon>Lactobacillaceae</taxon>
        <taxon>Periweissella</taxon>
    </lineage>
</organism>
<dbReference type="Pfam" id="PF02388">
    <property type="entry name" value="FemAB"/>
    <property type="match status" value="2"/>
</dbReference>
<reference evidence="8" key="1">
    <citation type="submission" date="2019-03" db="EMBL/GenBank/DDBJ databases">
        <title>Weissella sp. 26KH-42 Genome sequencing.</title>
        <authorList>
            <person name="Heo J."/>
            <person name="Kim S.-J."/>
            <person name="Kim J.-S."/>
            <person name="Hong S.-B."/>
            <person name="Kwon S.-W."/>
        </authorList>
    </citation>
    <scope>NUCLEOTIDE SEQUENCE [LARGE SCALE GENOMIC DNA]</scope>
    <source>
        <strain evidence="8">26KH-42</strain>
    </source>
</reference>
<name>A0A4P6YSR3_9LACO</name>
<evidence type="ECO:0000256" key="5">
    <source>
        <dbReference type="ARBA" id="ARBA00023315"/>
    </source>
</evidence>